<gene>
    <name evidence="6" type="ORF">FDP22_03095</name>
</gene>
<dbReference type="Proteomes" id="UP000305888">
    <property type="component" value="Chromosome"/>
</dbReference>
<evidence type="ECO:0000313" key="6">
    <source>
        <dbReference type="EMBL" id="QDL90858.1"/>
    </source>
</evidence>
<dbReference type="PANTHER" id="PTHR30346:SF0">
    <property type="entry name" value="HCA OPERON TRANSCRIPTIONAL ACTIVATOR HCAR"/>
    <property type="match status" value="1"/>
</dbReference>
<dbReference type="OrthoDB" id="8679465at2"/>
<dbReference type="GO" id="GO:0032993">
    <property type="term" value="C:protein-DNA complex"/>
    <property type="evidence" value="ECO:0007669"/>
    <property type="project" value="TreeGrafter"/>
</dbReference>
<reference evidence="6 7" key="1">
    <citation type="submission" date="2019-06" db="EMBL/GenBank/DDBJ databases">
        <title>Genome sequence of Rhodobacteraceae bacterium D4M1.</title>
        <authorList>
            <person name="Cao J."/>
        </authorList>
    </citation>
    <scope>NUCLEOTIDE SEQUENCE [LARGE SCALE GENOMIC DNA]</scope>
    <source>
        <strain evidence="6 7">D4M1</strain>
    </source>
</reference>
<dbReference type="CDD" id="cd08412">
    <property type="entry name" value="PBP2_PAO1_like"/>
    <property type="match status" value="1"/>
</dbReference>
<dbReference type="PRINTS" id="PR00039">
    <property type="entry name" value="HTHLYSR"/>
</dbReference>
<evidence type="ECO:0000256" key="3">
    <source>
        <dbReference type="ARBA" id="ARBA00023125"/>
    </source>
</evidence>
<keyword evidence="7" id="KW-1185">Reference proteome</keyword>
<protein>
    <submittedName>
        <fullName evidence="6">LysR family transcriptional regulator</fullName>
    </submittedName>
</protein>
<dbReference type="InterPro" id="IPR036388">
    <property type="entry name" value="WH-like_DNA-bd_sf"/>
</dbReference>
<dbReference type="SUPFAM" id="SSF53850">
    <property type="entry name" value="Periplasmic binding protein-like II"/>
    <property type="match status" value="1"/>
</dbReference>
<dbReference type="InterPro" id="IPR005119">
    <property type="entry name" value="LysR_subst-bd"/>
</dbReference>
<accession>A0A5B8FGH0</accession>
<feature type="domain" description="HTH lysR-type" evidence="5">
    <location>
        <begin position="5"/>
        <end position="63"/>
    </location>
</feature>
<organism evidence="6 7">
    <name type="scientific">Paroceanicella profunda</name>
    <dbReference type="NCBI Taxonomy" id="2579971"/>
    <lineage>
        <taxon>Bacteria</taxon>
        <taxon>Pseudomonadati</taxon>
        <taxon>Pseudomonadota</taxon>
        <taxon>Alphaproteobacteria</taxon>
        <taxon>Rhodobacterales</taxon>
        <taxon>Paracoccaceae</taxon>
        <taxon>Paroceanicella</taxon>
    </lineage>
</organism>
<dbReference type="KEGG" id="ppru:FDP22_03095"/>
<keyword evidence="2" id="KW-0805">Transcription regulation</keyword>
<dbReference type="Pfam" id="PF03466">
    <property type="entry name" value="LysR_substrate"/>
    <property type="match status" value="1"/>
</dbReference>
<dbReference type="AlphaFoldDB" id="A0A5B8FGH0"/>
<evidence type="ECO:0000313" key="7">
    <source>
        <dbReference type="Proteomes" id="UP000305888"/>
    </source>
</evidence>
<dbReference type="FunFam" id="1.10.10.10:FF:000001">
    <property type="entry name" value="LysR family transcriptional regulator"/>
    <property type="match status" value="1"/>
</dbReference>
<comment type="similarity">
    <text evidence="1">Belongs to the LysR transcriptional regulatory family.</text>
</comment>
<evidence type="ECO:0000256" key="1">
    <source>
        <dbReference type="ARBA" id="ARBA00009437"/>
    </source>
</evidence>
<keyword evidence="3" id="KW-0238">DNA-binding</keyword>
<name>A0A5B8FGH0_9RHOB</name>
<dbReference type="InterPro" id="IPR000847">
    <property type="entry name" value="LysR_HTH_N"/>
</dbReference>
<dbReference type="RefSeq" id="WP_138577620.1">
    <property type="nucleotide sequence ID" value="NZ_CP040818.1"/>
</dbReference>
<dbReference type="SUPFAM" id="SSF46785">
    <property type="entry name" value="Winged helix' DNA-binding domain"/>
    <property type="match status" value="1"/>
</dbReference>
<dbReference type="PANTHER" id="PTHR30346">
    <property type="entry name" value="TRANSCRIPTIONAL DUAL REGULATOR HCAR-RELATED"/>
    <property type="match status" value="1"/>
</dbReference>
<dbReference type="Gene3D" id="1.10.10.10">
    <property type="entry name" value="Winged helix-like DNA-binding domain superfamily/Winged helix DNA-binding domain"/>
    <property type="match status" value="1"/>
</dbReference>
<dbReference type="InterPro" id="IPR036390">
    <property type="entry name" value="WH_DNA-bd_sf"/>
</dbReference>
<keyword evidence="4" id="KW-0804">Transcription</keyword>
<dbReference type="EMBL" id="CP040818">
    <property type="protein sequence ID" value="QDL90858.1"/>
    <property type="molecule type" value="Genomic_DNA"/>
</dbReference>
<dbReference type="Gene3D" id="3.40.190.10">
    <property type="entry name" value="Periplasmic binding protein-like II"/>
    <property type="match status" value="2"/>
</dbReference>
<proteinExistence type="inferred from homology"/>
<sequence>MATRFTLRQLEYLVAVGEAGSIARASARIHVSPPSISTAIAQLEAEFGLQLFIRRHSHGLALTPGGRRFFLAARQLLAEAEGLHALAGDISEQVRGPLGLGCLLTVAETVLPDLRRGFEAAWPGVRISQHIDNQQRLIDLMLCGEIDAALTYDMDIPPEIGFDPVATLAPYAVLPAGHRLAERRTVRLEDLATAKLVLLDLPFSRDYFLGLFSACGLAPRIAERAGDMAMMRAMVANGFGYSLANVPPRSALSPDGKPLAHVALEGRHRPLALGLARPVSGRQSRALAAFAAHCHATLPHSLSGAALT</sequence>
<dbReference type="Pfam" id="PF00126">
    <property type="entry name" value="HTH_1"/>
    <property type="match status" value="1"/>
</dbReference>
<dbReference type="PROSITE" id="PS50931">
    <property type="entry name" value="HTH_LYSR"/>
    <property type="match status" value="1"/>
</dbReference>
<evidence type="ECO:0000259" key="5">
    <source>
        <dbReference type="PROSITE" id="PS50931"/>
    </source>
</evidence>
<evidence type="ECO:0000256" key="2">
    <source>
        <dbReference type="ARBA" id="ARBA00023015"/>
    </source>
</evidence>
<evidence type="ECO:0000256" key="4">
    <source>
        <dbReference type="ARBA" id="ARBA00023163"/>
    </source>
</evidence>
<dbReference type="GO" id="GO:0003677">
    <property type="term" value="F:DNA binding"/>
    <property type="evidence" value="ECO:0007669"/>
    <property type="project" value="UniProtKB-KW"/>
</dbReference>
<dbReference type="GO" id="GO:0003700">
    <property type="term" value="F:DNA-binding transcription factor activity"/>
    <property type="evidence" value="ECO:0007669"/>
    <property type="project" value="InterPro"/>
</dbReference>